<feature type="region of interest" description="Disordered" evidence="12">
    <location>
        <begin position="99"/>
        <end position="121"/>
    </location>
</feature>
<keyword evidence="7 11" id="KW-0547">Nucleotide-binding</keyword>
<dbReference type="FunFam" id="3.30.590.50:FF:000004">
    <property type="entry name" value="Glutamate-cysteine ligase Gcs1"/>
    <property type="match status" value="1"/>
</dbReference>
<keyword evidence="5 11" id="KW-0436">Ligase</keyword>
<feature type="compositionally biased region" description="Low complexity" evidence="12">
    <location>
        <begin position="538"/>
        <end position="551"/>
    </location>
</feature>
<dbReference type="GO" id="GO:0004357">
    <property type="term" value="F:glutamate-cysteine ligase activity"/>
    <property type="evidence" value="ECO:0007669"/>
    <property type="project" value="UniProtKB-UniRule"/>
</dbReference>
<organism evidence="13 14">
    <name type="scientific">Aspergillus ellipticus CBS 707.79</name>
    <dbReference type="NCBI Taxonomy" id="1448320"/>
    <lineage>
        <taxon>Eukaryota</taxon>
        <taxon>Fungi</taxon>
        <taxon>Dikarya</taxon>
        <taxon>Ascomycota</taxon>
        <taxon>Pezizomycotina</taxon>
        <taxon>Eurotiomycetes</taxon>
        <taxon>Eurotiomycetidae</taxon>
        <taxon>Eurotiales</taxon>
        <taxon>Aspergillaceae</taxon>
        <taxon>Aspergillus</taxon>
        <taxon>Aspergillus subgen. Circumdati</taxon>
    </lineage>
</organism>
<evidence type="ECO:0000256" key="7">
    <source>
        <dbReference type="ARBA" id="ARBA00022741"/>
    </source>
</evidence>
<dbReference type="Proteomes" id="UP000247810">
    <property type="component" value="Unassembled WGS sequence"/>
</dbReference>
<evidence type="ECO:0000313" key="14">
    <source>
        <dbReference type="Proteomes" id="UP000247810"/>
    </source>
</evidence>
<dbReference type="Pfam" id="PF03074">
    <property type="entry name" value="GCS"/>
    <property type="match status" value="1"/>
</dbReference>
<evidence type="ECO:0000256" key="6">
    <source>
        <dbReference type="ARBA" id="ARBA00022684"/>
    </source>
</evidence>
<keyword evidence="14" id="KW-1185">Reference proteome</keyword>
<feature type="compositionally biased region" description="Polar residues" evidence="12">
    <location>
        <begin position="552"/>
        <end position="563"/>
    </location>
</feature>
<dbReference type="SUPFAM" id="SSF55931">
    <property type="entry name" value="Glutamine synthetase/guanido kinase"/>
    <property type="match status" value="1"/>
</dbReference>
<gene>
    <name evidence="13" type="ORF">BO71DRAFT_134933</name>
</gene>
<evidence type="ECO:0000256" key="10">
    <source>
        <dbReference type="ARBA" id="ARBA00032122"/>
    </source>
</evidence>
<dbReference type="PANTHER" id="PTHR11164">
    <property type="entry name" value="GLUTAMATE CYSTEINE LIGASE"/>
    <property type="match status" value="1"/>
</dbReference>
<dbReference type="Gene3D" id="3.30.590.50">
    <property type="match status" value="2"/>
</dbReference>
<accession>A0A319DIN5</accession>
<dbReference type="GO" id="GO:0017109">
    <property type="term" value="C:glutamate-cysteine ligase complex"/>
    <property type="evidence" value="ECO:0007669"/>
    <property type="project" value="TreeGrafter"/>
</dbReference>
<dbReference type="FunFam" id="3.30.590.50:FF:000001">
    <property type="entry name" value="Glutamate-cysteine ligase Gcs1"/>
    <property type="match status" value="1"/>
</dbReference>
<evidence type="ECO:0000256" key="8">
    <source>
        <dbReference type="ARBA" id="ARBA00022840"/>
    </source>
</evidence>
<dbReference type="STRING" id="1448320.A0A319DIN5"/>
<dbReference type="Gene3D" id="1.10.8.960">
    <property type="match status" value="1"/>
</dbReference>
<dbReference type="OrthoDB" id="7939818at2759"/>
<dbReference type="EMBL" id="KZ825825">
    <property type="protein sequence ID" value="PYH97395.1"/>
    <property type="molecule type" value="Genomic_DNA"/>
</dbReference>
<keyword evidence="6 11" id="KW-0317">Glutathione biosynthesis</keyword>
<dbReference type="FunFam" id="1.10.8.960:FF:000002">
    <property type="entry name" value="Glutamate-cysteine ligase Gcs1"/>
    <property type="match status" value="1"/>
</dbReference>
<protein>
    <recommendedName>
        <fullName evidence="4 11">Glutamate--cysteine ligase</fullName>
        <ecNumber evidence="3 11">6.3.2.2</ecNumber>
    </recommendedName>
    <alternativeName>
        <fullName evidence="10 11">Gamma-ECS</fullName>
    </alternativeName>
    <alternativeName>
        <fullName evidence="9 11">Gamma-glutamylcysteine synthetase</fullName>
    </alternativeName>
</protein>
<dbReference type="AlphaFoldDB" id="A0A319DIN5"/>
<evidence type="ECO:0000256" key="9">
    <source>
        <dbReference type="ARBA" id="ARBA00030585"/>
    </source>
</evidence>
<dbReference type="EC" id="6.3.2.2" evidence="3 11"/>
<dbReference type="GO" id="GO:0006750">
    <property type="term" value="P:glutathione biosynthetic process"/>
    <property type="evidence" value="ECO:0007669"/>
    <property type="project" value="UniProtKB-UniRule"/>
</dbReference>
<sequence length="682" mass="77758">MWKVLVTCAKTNVGRSFRALGTALDWPEAKKRADQVRRWGIEQLLANWRRAKGKERNALLWGDEVEYLVVALDDEAKKARLSLAQAEILKSLAKDEASWKEGNSPLSQNKEHDGEEPPHFHPEFGRFMLEATPGKPWGIDFKDLLKVESNMKWRREVAKAHMAPNEHPITLTTFPRLGTKDDYIQPYYLPSGPALRSQFVPDEIANPHIRFPTLAANIRSRRGRKIELNVPIYKDENTPQPFKDPTVNYDLHDWPEDDDVRNGAAKDDHVYMDAMAFGMGSCCLQITFQAKNMTEGRKLYDQLSPLGPILLALTAATPIYKGFLVDTDVRWNQIGGAVDDRTREELGELPLKNDRWRIPKSRYASNSTYISQDPRLRKEYLDPELIVDEDIKKSLVDGGMDDLLATHFAHLFIRDPLVIFSEDLEELDLNKADHFENLQSTNWQHMRFKPPPPDKDDIGWRVEFRSMEIQMTDFENAAFSIFIVLVTRAILSFDLNFYIPIQRTTENMETAHARNAVLEQKFYFRKDPFSRRRQNPHSSNGSNGSSATSSADNTPPASPSLSPVESEYELMTISDIINGSADGSFPGLIPLVESYLNSVNVDVETRCSLASYLELIRKRANGTLWTGAKWIREFVAAHPGYKQDSVVSEEICYDLITAVDEMTQKEGRHGTVGWELLRGKRN</sequence>
<comment type="pathway">
    <text evidence="1 11">Sulfur metabolism; glutathione biosynthesis; glutathione from L-cysteine and L-glutamate: step 1/2.</text>
</comment>
<comment type="similarity">
    <text evidence="2 11">Belongs to the glutamate--cysteine ligase type 3 family.</text>
</comment>
<name>A0A319DIN5_9EURO</name>
<proteinExistence type="inferred from homology"/>
<dbReference type="InterPro" id="IPR014746">
    <property type="entry name" value="Gln_synth/guanido_kin_cat_dom"/>
</dbReference>
<feature type="region of interest" description="Disordered" evidence="12">
    <location>
        <begin position="529"/>
        <end position="563"/>
    </location>
</feature>
<dbReference type="PANTHER" id="PTHR11164:SF0">
    <property type="entry name" value="GLUTAMATE--CYSTEINE LIGASE CATALYTIC SUBUNIT"/>
    <property type="match status" value="1"/>
</dbReference>
<keyword evidence="8 11" id="KW-0067">ATP-binding</keyword>
<evidence type="ECO:0000313" key="13">
    <source>
        <dbReference type="EMBL" id="PYH97395.1"/>
    </source>
</evidence>
<dbReference type="InterPro" id="IPR004308">
    <property type="entry name" value="GCS"/>
</dbReference>
<dbReference type="GO" id="GO:0005524">
    <property type="term" value="F:ATP binding"/>
    <property type="evidence" value="ECO:0007669"/>
    <property type="project" value="UniProtKB-UniRule"/>
</dbReference>
<feature type="compositionally biased region" description="Basic and acidic residues" evidence="12">
    <location>
        <begin position="109"/>
        <end position="121"/>
    </location>
</feature>
<evidence type="ECO:0000256" key="1">
    <source>
        <dbReference type="ARBA" id="ARBA00005006"/>
    </source>
</evidence>
<evidence type="ECO:0000256" key="12">
    <source>
        <dbReference type="SAM" id="MobiDB-lite"/>
    </source>
</evidence>
<evidence type="ECO:0000256" key="2">
    <source>
        <dbReference type="ARBA" id="ARBA00008100"/>
    </source>
</evidence>
<dbReference type="VEuPathDB" id="FungiDB:BO71DRAFT_134933"/>
<reference evidence="13 14" key="1">
    <citation type="submission" date="2018-02" db="EMBL/GenBank/DDBJ databases">
        <title>The genomes of Aspergillus section Nigri reveals drivers in fungal speciation.</title>
        <authorList>
            <consortium name="DOE Joint Genome Institute"/>
            <person name="Vesth T.C."/>
            <person name="Nybo J."/>
            <person name="Theobald S."/>
            <person name="Brandl J."/>
            <person name="Frisvad J.C."/>
            <person name="Nielsen K.F."/>
            <person name="Lyhne E.K."/>
            <person name="Kogle M.E."/>
            <person name="Kuo A."/>
            <person name="Riley R."/>
            <person name="Clum A."/>
            <person name="Nolan M."/>
            <person name="Lipzen A."/>
            <person name="Salamov A."/>
            <person name="Henrissat B."/>
            <person name="Wiebenga A."/>
            <person name="De vries R.P."/>
            <person name="Grigoriev I.V."/>
            <person name="Mortensen U.H."/>
            <person name="Andersen M.R."/>
            <person name="Baker S.E."/>
        </authorList>
    </citation>
    <scope>NUCLEOTIDE SEQUENCE [LARGE SCALE GENOMIC DNA]</scope>
    <source>
        <strain evidence="13 14">CBS 707.79</strain>
    </source>
</reference>
<evidence type="ECO:0000256" key="3">
    <source>
        <dbReference type="ARBA" id="ARBA00012220"/>
    </source>
</evidence>
<evidence type="ECO:0000256" key="4">
    <source>
        <dbReference type="ARBA" id="ARBA00014618"/>
    </source>
</evidence>
<comment type="catalytic activity">
    <reaction evidence="11">
        <text>L-cysteine + L-glutamate + ATP = gamma-L-glutamyl-L-cysteine + ADP + phosphate + H(+)</text>
        <dbReference type="Rhea" id="RHEA:13285"/>
        <dbReference type="ChEBI" id="CHEBI:15378"/>
        <dbReference type="ChEBI" id="CHEBI:29985"/>
        <dbReference type="ChEBI" id="CHEBI:30616"/>
        <dbReference type="ChEBI" id="CHEBI:35235"/>
        <dbReference type="ChEBI" id="CHEBI:43474"/>
        <dbReference type="ChEBI" id="CHEBI:58173"/>
        <dbReference type="ChEBI" id="CHEBI:456216"/>
        <dbReference type="EC" id="6.3.2.2"/>
    </reaction>
</comment>
<dbReference type="UniPathway" id="UPA00142">
    <property type="reaction ID" value="UER00209"/>
</dbReference>
<evidence type="ECO:0000256" key="5">
    <source>
        <dbReference type="ARBA" id="ARBA00022598"/>
    </source>
</evidence>
<evidence type="ECO:0000256" key="11">
    <source>
        <dbReference type="RuleBase" id="RU367135"/>
    </source>
</evidence>